<dbReference type="Pfam" id="PF00171">
    <property type="entry name" value="Aldedh"/>
    <property type="match status" value="1"/>
</dbReference>
<dbReference type="InterPro" id="IPR016163">
    <property type="entry name" value="Ald_DH_C"/>
</dbReference>
<reference evidence="4 5" key="1">
    <citation type="submission" date="2018-02" db="EMBL/GenBank/DDBJ databases">
        <title>Draft genome sequences of four Legionella pneumophila clinical strains isolated in Ontario.</title>
        <authorList>
            <person name="Fortuna A."/>
            <person name="Ramnarine R."/>
            <person name="Li A."/>
            <person name="Frantz C."/>
            <person name="Mallo G."/>
        </authorList>
    </citation>
    <scope>NUCLEOTIDE SEQUENCE [LARGE SCALE GENOMIC DNA]</scope>
    <source>
        <strain evidence="4 5">LG61</strain>
    </source>
</reference>
<evidence type="ECO:0000313" key="5">
    <source>
        <dbReference type="Proteomes" id="UP000239239"/>
    </source>
</evidence>
<name>A0A2S6F9L2_LEGPN</name>
<dbReference type="AlphaFoldDB" id="A0A2S6F9L2"/>
<dbReference type="GO" id="GO:0004491">
    <property type="term" value="F:methylmalonate-semialdehyde dehydrogenase (acylating, NAD) activity"/>
    <property type="evidence" value="ECO:0007669"/>
    <property type="project" value="UniProtKB-EC"/>
</dbReference>
<organism evidence="4 5">
    <name type="scientific">Legionella pneumophila</name>
    <dbReference type="NCBI Taxonomy" id="446"/>
    <lineage>
        <taxon>Bacteria</taxon>
        <taxon>Pseudomonadati</taxon>
        <taxon>Pseudomonadota</taxon>
        <taxon>Gammaproteobacteria</taxon>
        <taxon>Legionellales</taxon>
        <taxon>Legionellaceae</taxon>
        <taxon>Legionella</taxon>
    </lineage>
</organism>
<accession>A0A2S6F9L2</accession>
<dbReference type="SUPFAM" id="SSF53720">
    <property type="entry name" value="ALDH-like"/>
    <property type="match status" value="1"/>
</dbReference>
<comment type="caution">
    <text evidence="4">The sequence shown here is derived from an EMBL/GenBank/DDBJ whole genome shotgun (WGS) entry which is preliminary data.</text>
</comment>
<keyword evidence="2" id="KW-0560">Oxidoreductase</keyword>
<dbReference type="InterPro" id="IPR016160">
    <property type="entry name" value="Ald_DH_CS_CYS"/>
</dbReference>
<dbReference type="Proteomes" id="UP000239239">
    <property type="component" value="Unassembled WGS sequence"/>
</dbReference>
<dbReference type="InterPro" id="IPR016162">
    <property type="entry name" value="Ald_DH_N"/>
</dbReference>
<dbReference type="EC" id="1.2.1.27" evidence="1"/>
<dbReference type="InterPro" id="IPR015590">
    <property type="entry name" value="Aldehyde_DH_dom"/>
</dbReference>
<evidence type="ECO:0000313" key="4">
    <source>
        <dbReference type="EMBL" id="PPK34101.1"/>
    </source>
</evidence>
<dbReference type="OrthoDB" id="9812625at2"/>
<dbReference type="FunFam" id="3.40.605.10:FF:000003">
    <property type="entry name" value="Methylmalonate-semialdehyde dehydrogenase [acylating]"/>
    <property type="match status" value="1"/>
</dbReference>
<dbReference type="PANTHER" id="PTHR43866:SF4">
    <property type="entry name" value="MALONATE-SEMIALDEHYDE DEHYDROGENASE"/>
    <property type="match status" value="1"/>
</dbReference>
<dbReference type="Gene3D" id="3.40.309.10">
    <property type="entry name" value="Aldehyde Dehydrogenase, Chain A, domain 2"/>
    <property type="match status" value="1"/>
</dbReference>
<dbReference type="Gene3D" id="3.40.605.10">
    <property type="entry name" value="Aldehyde Dehydrogenase, Chain A, domain 1"/>
    <property type="match status" value="1"/>
</dbReference>
<dbReference type="GO" id="GO:0006574">
    <property type="term" value="P:L-valine catabolic process"/>
    <property type="evidence" value="ECO:0007669"/>
    <property type="project" value="TreeGrafter"/>
</dbReference>
<dbReference type="PROSITE" id="PS00070">
    <property type="entry name" value="ALDEHYDE_DEHYDR_CYS"/>
    <property type="match status" value="1"/>
</dbReference>
<dbReference type="InterPro" id="IPR010061">
    <property type="entry name" value="MeMal-semiAld_DH"/>
</dbReference>
<dbReference type="CDD" id="cd07085">
    <property type="entry name" value="ALDH_F6_MMSDH"/>
    <property type="match status" value="1"/>
</dbReference>
<sequence>MPFNTRSLKMGYNVPHYIGGQLINETDTEAQAIYNPALGEIIGQVHFASKATCDKAVAVAKAAGNEWSQTPAIKRARVLFRFRELLEKYQTDLARIVTREHGKTLDDAKGSVARGIEVVELHCGLVNELKGDFSAEVASHIDCHTFRQPLGVCAGVSPFNFPVMVPIWMMIPAIACGNTFILKPSEQDPSAPIRLLELLSDAGLPPGVANCIQGNKTTVEHLLAHPDIAAFTAVASTPVAEYIYTTAAAYGKRAHTFGGAKNHCVVMPDADLDQAANAIVGAAYGSAGERCMALSVVVTVGQHTADALINKIAPLIRAIRVDAGDVEGADMGPLISQAHRQRVLAAIEKGVNEGARLIIDGRTFQHPQYPQGFYLGPCLFDEVTEEMSVYQNEIFGPVLVIVRVNHFEEALALVNKHQYGNGTAIFTRDGFTAREYSQRVQAGLVGVNIPIPVPIANHPFGGWKRSVFGDTNMHGEESIHFYTRRKTVTSKWPITELKDSSFAMPTHD</sequence>
<dbReference type="PANTHER" id="PTHR43866">
    <property type="entry name" value="MALONATE-SEMIALDEHYDE DEHYDROGENASE"/>
    <property type="match status" value="1"/>
</dbReference>
<evidence type="ECO:0000256" key="1">
    <source>
        <dbReference type="ARBA" id="ARBA00013048"/>
    </source>
</evidence>
<dbReference type="FunFam" id="3.40.309.10:FF:000002">
    <property type="entry name" value="Methylmalonate-semialdehyde dehydrogenase (Acylating)"/>
    <property type="match status" value="1"/>
</dbReference>
<gene>
    <name evidence="4" type="primary">mmsA</name>
    <name evidence="4" type="ORF">C3928_01040</name>
</gene>
<proteinExistence type="predicted"/>
<dbReference type="GO" id="GO:0006210">
    <property type="term" value="P:thymine catabolic process"/>
    <property type="evidence" value="ECO:0007669"/>
    <property type="project" value="TreeGrafter"/>
</dbReference>
<protein>
    <recommendedName>
        <fullName evidence="1">methylmalonate-semialdehyde dehydrogenase (CoA acylating)</fullName>
        <ecNumber evidence="1">1.2.1.27</ecNumber>
    </recommendedName>
</protein>
<evidence type="ECO:0000256" key="3">
    <source>
        <dbReference type="ARBA" id="ARBA00023027"/>
    </source>
</evidence>
<dbReference type="EMBL" id="PQWY01000001">
    <property type="protein sequence ID" value="PPK34101.1"/>
    <property type="molecule type" value="Genomic_DNA"/>
</dbReference>
<evidence type="ECO:0000256" key="2">
    <source>
        <dbReference type="ARBA" id="ARBA00023002"/>
    </source>
</evidence>
<keyword evidence="3" id="KW-0520">NAD</keyword>
<dbReference type="InterPro" id="IPR016161">
    <property type="entry name" value="Ald_DH/histidinol_DH"/>
</dbReference>
<dbReference type="NCBIfam" id="TIGR01722">
    <property type="entry name" value="MMSDH"/>
    <property type="match status" value="1"/>
</dbReference>